<evidence type="ECO:0000313" key="2">
    <source>
        <dbReference type="Proteomes" id="UP001056539"/>
    </source>
</evidence>
<protein>
    <recommendedName>
        <fullName evidence="3">UVR domain-containing protein</fullName>
    </recommendedName>
</protein>
<organism evidence="1 2">
    <name type="scientific">Thermospira aquatica</name>
    <dbReference type="NCBI Taxonomy" id="2828656"/>
    <lineage>
        <taxon>Bacteria</taxon>
        <taxon>Pseudomonadati</taxon>
        <taxon>Spirochaetota</taxon>
        <taxon>Spirochaetia</taxon>
        <taxon>Brevinematales</taxon>
        <taxon>Thermospiraceae</taxon>
        <taxon>Thermospira</taxon>
    </lineage>
</organism>
<dbReference type="PIRSF" id="PIRSF015034">
    <property type="entry name" value="YacH"/>
    <property type="match status" value="1"/>
</dbReference>
<dbReference type="PANTHER" id="PTHR38430:SF1">
    <property type="entry name" value="PROTEIN-ARGININE KINASE ACTIVATOR PROTEIN"/>
    <property type="match status" value="1"/>
</dbReference>
<name>A0AAX3BBK2_9SPIR</name>
<dbReference type="RefSeq" id="WP_271434580.1">
    <property type="nucleotide sequence ID" value="NZ_CP073355.1"/>
</dbReference>
<gene>
    <name evidence="1" type="ORF">KDW03_08110</name>
</gene>
<dbReference type="EMBL" id="CP073355">
    <property type="protein sequence ID" value="URA09451.1"/>
    <property type="molecule type" value="Genomic_DNA"/>
</dbReference>
<dbReference type="GO" id="GO:1990170">
    <property type="term" value="P:stress response to cadmium ion"/>
    <property type="evidence" value="ECO:0007669"/>
    <property type="project" value="TreeGrafter"/>
</dbReference>
<dbReference type="GO" id="GO:1990169">
    <property type="term" value="P:stress response to copper ion"/>
    <property type="evidence" value="ECO:0007669"/>
    <property type="project" value="TreeGrafter"/>
</dbReference>
<dbReference type="AlphaFoldDB" id="A0AAX3BBK2"/>
<dbReference type="GO" id="GO:0008270">
    <property type="term" value="F:zinc ion binding"/>
    <property type="evidence" value="ECO:0007669"/>
    <property type="project" value="TreeGrafter"/>
</dbReference>
<evidence type="ECO:0008006" key="3">
    <source>
        <dbReference type="Google" id="ProtNLM"/>
    </source>
</evidence>
<accession>A0AAX3BBK2</accession>
<evidence type="ECO:0000313" key="1">
    <source>
        <dbReference type="EMBL" id="URA09451.1"/>
    </source>
</evidence>
<dbReference type="Proteomes" id="UP001056539">
    <property type="component" value="Chromosome"/>
</dbReference>
<reference evidence="1" key="2">
    <citation type="submission" date="2022-06" db="EMBL/GenBank/DDBJ databases">
        <title>Thermospira aquatica gen. nov., sp. nov.</title>
        <authorList>
            <person name="Ben Ali Gam Z."/>
            <person name="Labat M."/>
        </authorList>
    </citation>
    <scope>NUCLEOTIDE SEQUENCE</scope>
    <source>
        <strain evidence="1">F1F22</strain>
    </source>
</reference>
<dbReference type="GO" id="GO:0046870">
    <property type="term" value="F:cadmium ion binding"/>
    <property type="evidence" value="ECO:0007669"/>
    <property type="project" value="TreeGrafter"/>
</dbReference>
<dbReference type="InterPro" id="IPR025542">
    <property type="entry name" value="YacH"/>
</dbReference>
<reference evidence="1" key="1">
    <citation type="submission" date="2021-04" db="EMBL/GenBank/DDBJ databases">
        <authorList>
            <person name="Postec A."/>
        </authorList>
    </citation>
    <scope>NUCLEOTIDE SEQUENCE</scope>
    <source>
        <strain evidence="1">F1F22</strain>
    </source>
</reference>
<keyword evidence="2" id="KW-1185">Reference proteome</keyword>
<proteinExistence type="predicted"/>
<dbReference type="GO" id="GO:0050897">
    <property type="term" value="F:cobalt ion binding"/>
    <property type="evidence" value="ECO:0007669"/>
    <property type="project" value="TreeGrafter"/>
</dbReference>
<dbReference type="GO" id="GO:0005507">
    <property type="term" value="F:copper ion binding"/>
    <property type="evidence" value="ECO:0007669"/>
    <property type="project" value="TreeGrafter"/>
</dbReference>
<dbReference type="PANTHER" id="PTHR38430">
    <property type="entry name" value="PROTEIN-ARGININE KINASE ACTIVATOR PROTEIN"/>
    <property type="match status" value="1"/>
</dbReference>
<sequence length="191" mass="22270">MQKKRCELCGRQESLIEVQVYRDNKPKTLSLCTSCAMKLLENHPEGQKDVSALLEKGGKEMFQMIFEVRSLLGEIASQIHMIETQRSHASQLQCSCGLTYEEFKETGYLGCPWCYDTFKTAIHEMLVDIERGTVHRGMIPPKHMYFILVQKEIAYLQRRLKHLLSREAYEEAARVQKRLKRIQGKTQWDSL</sequence>
<dbReference type="KEGG" id="taqu:KDW03_08110"/>